<evidence type="ECO:0000256" key="11">
    <source>
        <dbReference type="ARBA" id="ARBA00023136"/>
    </source>
</evidence>
<evidence type="ECO:0000256" key="1">
    <source>
        <dbReference type="ARBA" id="ARBA00004651"/>
    </source>
</evidence>
<sequence length="288" mass="30647">MTSKLYNNFKTVLFLGLLTGLILLAGQIIGGTTGLVIALVFAAATNFVSYFFSAKIALASMGAQEVGPDHWLHQMVRRLATRANLPMPKVYVSPQMAPNAFATGRNPQNSAVCATEGLLQMLSRAEVAAVMGHELAHVKHRDILIQTVAATIGGAISALGYVFMFGGSSEEDGESSNPIAGLLVLILGPIAAGLIQAAISRSREFNADTEGAAIAGEPMDLATALEKIHAMSHQLPMDVNPAYNSLFIAEPTNVWRQMANLFSTHPPVEQRIANLIGRPWSGRVRTAA</sequence>
<feature type="transmembrane region" description="Helical" evidence="12">
    <location>
        <begin position="143"/>
        <end position="167"/>
    </location>
</feature>
<evidence type="ECO:0000256" key="10">
    <source>
        <dbReference type="ARBA" id="ARBA00023049"/>
    </source>
</evidence>
<keyword evidence="9 12" id="KW-1133">Transmembrane helix</keyword>
<dbReference type="Pfam" id="PF01435">
    <property type="entry name" value="Peptidase_M48"/>
    <property type="match status" value="1"/>
</dbReference>
<feature type="active site" evidence="12">
    <location>
        <position position="134"/>
    </location>
</feature>
<comment type="cofactor">
    <cofactor evidence="12">
        <name>Zn(2+)</name>
        <dbReference type="ChEBI" id="CHEBI:29105"/>
    </cofactor>
    <text evidence="12">Binds 1 zinc ion per subunit.</text>
</comment>
<comment type="similarity">
    <text evidence="2 12">Belongs to the peptidase M48B family.</text>
</comment>
<comment type="subcellular location">
    <subcellularLocation>
        <location evidence="1 12">Cell membrane</location>
        <topology evidence="1 12">Multi-pass membrane protein</topology>
    </subcellularLocation>
</comment>
<evidence type="ECO:0000259" key="13">
    <source>
        <dbReference type="Pfam" id="PF01435"/>
    </source>
</evidence>
<evidence type="ECO:0000256" key="6">
    <source>
        <dbReference type="ARBA" id="ARBA00022723"/>
    </source>
</evidence>
<keyword evidence="15" id="KW-1185">Reference proteome</keyword>
<dbReference type="HAMAP" id="MF_00188">
    <property type="entry name" value="Pept_M48_protease_HtpX"/>
    <property type="match status" value="1"/>
</dbReference>
<keyword evidence="3 12" id="KW-1003">Cell membrane</keyword>
<feature type="transmembrane region" description="Helical" evidence="12">
    <location>
        <begin position="179"/>
        <end position="199"/>
    </location>
</feature>
<dbReference type="GO" id="GO:0005886">
    <property type="term" value="C:plasma membrane"/>
    <property type="evidence" value="ECO:0007669"/>
    <property type="project" value="UniProtKB-SubCell"/>
</dbReference>
<dbReference type="KEGG" id="hbs:IPV69_22400"/>
<feature type="transmembrane region" description="Helical" evidence="12">
    <location>
        <begin position="12"/>
        <end position="29"/>
    </location>
</feature>
<reference evidence="14 15" key="1">
    <citation type="submission" date="2020-10" db="EMBL/GenBank/DDBJ databases">
        <title>Wide distribution of Phycisphaera-like planctomycetes from WD2101 soil group in peatlands and genome analysis of the first cultivated representative.</title>
        <authorList>
            <person name="Dedysh S.N."/>
            <person name="Beletsky A.V."/>
            <person name="Ivanova A."/>
            <person name="Kulichevskaya I.S."/>
            <person name="Suzina N.E."/>
            <person name="Philippov D.A."/>
            <person name="Rakitin A.L."/>
            <person name="Mardanov A.V."/>
            <person name="Ravin N.V."/>
        </authorList>
    </citation>
    <scope>NUCLEOTIDE SEQUENCE [LARGE SCALE GENOMIC DNA]</scope>
    <source>
        <strain evidence="14 15">M1803</strain>
    </source>
</reference>
<feature type="transmembrane region" description="Helical" evidence="12">
    <location>
        <begin position="35"/>
        <end position="52"/>
    </location>
</feature>
<dbReference type="CDD" id="cd07336">
    <property type="entry name" value="M48B_HtpX_like"/>
    <property type="match status" value="1"/>
</dbReference>
<keyword evidence="8 12" id="KW-0862">Zinc</keyword>
<keyword evidence="6 12" id="KW-0479">Metal-binding</keyword>
<evidence type="ECO:0000313" key="14">
    <source>
        <dbReference type="EMBL" id="QOV88947.1"/>
    </source>
</evidence>
<dbReference type="InterPro" id="IPR050083">
    <property type="entry name" value="HtpX_protease"/>
</dbReference>
<keyword evidence="11 12" id="KW-0472">Membrane</keyword>
<dbReference type="AlphaFoldDB" id="A0A7M2WTU7"/>
<feature type="binding site" evidence="12">
    <location>
        <position position="204"/>
    </location>
    <ligand>
        <name>Zn(2+)</name>
        <dbReference type="ChEBI" id="CHEBI:29105"/>
        <note>catalytic</note>
    </ligand>
</feature>
<dbReference type="GO" id="GO:0008270">
    <property type="term" value="F:zinc ion binding"/>
    <property type="evidence" value="ECO:0007669"/>
    <property type="project" value="UniProtKB-UniRule"/>
</dbReference>
<keyword evidence="5 12" id="KW-0812">Transmembrane</keyword>
<keyword evidence="7 12" id="KW-0378">Hydrolase</keyword>
<feature type="binding site" evidence="12">
    <location>
        <position position="137"/>
    </location>
    <ligand>
        <name>Zn(2+)</name>
        <dbReference type="ChEBI" id="CHEBI:29105"/>
        <note>catalytic</note>
    </ligand>
</feature>
<keyword evidence="4 12" id="KW-0645">Protease</keyword>
<feature type="binding site" evidence="12">
    <location>
        <position position="133"/>
    </location>
    <ligand>
        <name>Zn(2+)</name>
        <dbReference type="ChEBI" id="CHEBI:29105"/>
        <note>catalytic</note>
    </ligand>
</feature>
<evidence type="ECO:0000256" key="3">
    <source>
        <dbReference type="ARBA" id="ARBA00022475"/>
    </source>
</evidence>
<dbReference type="GO" id="GO:0004222">
    <property type="term" value="F:metalloendopeptidase activity"/>
    <property type="evidence" value="ECO:0007669"/>
    <property type="project" value="UniProtKB-UniRule"/>
</dbReference>
<proteinExistence type="inferred from homology"/>
<evidence type="ECO:0000256" key="2">
    <source>
        <dbReference type="ARBA" id="ARBA00009779"/>
    </source>
</evidence>
<dbReference type="InterPro" id="IPR001915">
    <property type="entry name" value="Peptidase_M48"/>
</dbReference>
<evidence type="ECO:0000256" key="7">
    <source>
        <dbReference type="ARBA" id="ARBA00022801"/>
    </source>
</evidence>
<feature type="domain" description="Peptidase M48" evidence="13">
    <location>
        <begin position="69"/>
        <end position="275"/>
    </location>
</feature>
<name>A0A7M2WTU7_9BACT</name>
<evidence type="ECO:0000256" key="5">
    <source>
        <dbReference type="ARBA" id="ARBA00022692"/>
    </source>
</evidence>
<dbReference type="InterPro" id="IPR022919">
    <property type="entry name" value="Pept_M48_protease_HtpX"/>
</dbReference>
<keyword evidence="10 12" id="KW-0482">Metalloprotease</keyword>
<dbReference type="Gene3D" id="3.30.2010.10">
    <property type="entry name" value="Metalloproteases ('zincins'), catalytic domain"/>
    <property type="match status" value="1"/>
</dbReference>
<evidence type="ECO:0000256" key="8">
    <source>
        <dbReference type="ARBA" id="ARBA00022833"/>
    </source>
</evidence>
<dbReference type="EC" id="3.4.24.-" evidence="12"/>
<evidence type="ECO:0000256" key="9">
    <source>
        <dbReference type="ARBA" id="ARBA00022989"/>
    </source>
</evidence>
<protein>
    <recommendedName>
        <fullName evidence="12">Protease HtpX homolog</fullName>
        <ecNumber evidence="12">3.4.24.-</ecNumber>
    </recommendedName>
</protein>
<accession>A0A7M2WTU7</accession>
<evidence type="ECO:0000256" key="12">
    <source>
        <dbReference type="HAMAP-Rule" id="MF_00188"/>
    </source>
</evidence>
<dbReference type="Proteomes" id="UP000593765">
    <property type="component" value="Chromosome"/>
</dbReference>
<evidence type="ECO:0000313" key="15">
    <source>
        <dbReference type="Proteomes" id="UP000593765"/>
    </source>
</evidence>
<dbReference type="RefSeq" id="WP_206291958.1">
    <property type="nucleotide sequence ID" value="NZ_CP063458.1"/>
</dbReference>
<gene>
    <name evidence="12" type="primary">htpX</name>
    <name evidence="14" type="ORF">IPV69_22400</name>
</gene>
<dbReference type="GO" id="GO:0006508">
    <property type="term" value="P:proteolysis"/>
    <property type="evidence" value="ECO:0007669"/>
    <property type="project" value="UniProtKB-KW"/>
</dbReference>
<dbReference type="EMBL" id="CP063458">
    <property type="protein sequence ID" value="QOV88947.1"/>
    <property type="molecule type" value="Genomic_DNA"/>
</dbReference>
<organism evidence="14 15">
    <name type="scientific">Humisphaera borealis</name>
    <dbReference type="NCBI Taxonomy" id="2807512"/>
    <lineage>
        <taxon>Bacteria</taxon>
        <taxon>Pseudomonadati</taxon>
        <taxon>Planctomycetota</taxon>
        <taxon>Phycisphaerae</taxon>
        <taxon>Tepidisphaerales</taxon>
        <taxon>Tepidisphaeraceae</taxon>
        <taxon>Humisphaera</taxon>
    </lineage>
</organism>
<dbReference type="PANTHER" id="PTHR43221:SF1">
    <property type="entry name" value="PROTEASE HTPX"/>
    <property type="match status" value="1"/>
</dbReference>
<dbReference type="PANTHER" id="PTHR43221">
    <property type="entry name" value="PROTEASE HTPX"/>
    <property type="match status" value="1"/>
</dbReference>
<evidence type="ECO:0000256" key="4">
    <source>
        <dbReference type="ARBA" id="ARBA00022670"/>
    </source>
</evidence>